<dbReference type="AlphaFoldDB" id="A0A6P1E6P0"/>
<feature type="signal peptide" evidence="1">
    <location>
        <begin position="1"/>
        <end position="28"/>
    </location>
</feature>
<evidence type="ECO:0000313" key="2">
    <source>
        <dbReference type="EMBL" id="QHB52967.1"/>
    </source>
</evidence>
<dbReference type="Proteomes" id="UP000465035">
    <property type="component" value="Chromosome"/>
</dbReference>
<dbReference type="EMBL" id="CP047121">
    <property type="protein sequence ID" value="QHB52967.1"/>
    <property type="molecule type" value="Genomic_DNA"/>
</dbReference>
<dbReference type="GeneID" id="69059213"/>
<protein>
    <recommendedName>
        <fullName evidence="4">Lipoprotein</fullName>
    </recommendedName>
</protein>
<proteinExistence type="predicted"/>
<dbReference type="RefSeq" id="WP_004466233.1">
    <property type="nucleotide sequence ID" value="NZ_CP047121.1"/>
</dbReference>
<reference evidence="2 3" key="1">
    <citation type="submission" date="2019-12" db="EMBL/GenBank/DDBJ databases">
        <title>Lactobacillus hilgardii FLUB.</title>
        <authorList>
            <person name="Gustaw K."/>
        </authorList>
    </citation>
    <scope>NUCLEOTIDE SEQUENCE [LARGE SCALE GENOMIC DNA]</scope>
    <source>
        <strain evidence="2 3">FLUB</strain>
    </source>
</reference>
<evidence type="ECO:0000313" key="3">
    <source>
        <dbReference type="Proteomes" id="UP000465035"/>
    </source>
</evidence>
<gene>
    <name evidence="2" type="ORF">GQR93_12590</name>
</gene>
<evidence type="ECO:0008006" key="4">
    <source>
        <dbReference type="Google" id="ProtNLM"/>
    </source>
</evidence>
<sequence>MMQKTKGLLFPVVFLALVLTGCSSSSQQKDNKPANQKTGDWAVVYNASNKKVTTLRSKSAIDYISDKTGDDGGNHPNGINKDVPAGSKLRYRYDLYQSKPRVKISLYVYSNKYAKLTNLPVISKISWKMSNQEFQKFNHPKEIE</sequence>
<organism evidence="2 3">
    <name type="scientific">Lentilactobacillus hilgardii</name>
    <name type="common">Lactobacillus hilgardii</name>
    <dbReference type="NCBI Taxonomy" id="1588"/>
    <lineage>
        <taxon>Bacteria</taxon>
        <taxon>Bacillati</taxon>
        <taxon>Bacillota</taxon>
        <taxon>Bacilli</taxon>
        <taxon>Lactobacillales</taxon>
        <taxon>Lactobacillaceae</taxon>
        <taxon>Lentilactobacillus</taxon>
    </lineage>
</organism>
<accession>A0A6P1E6P0</accession>
<feature type="chain" id="PRO_5038666143" description="Lipoprotein" evidence="1">
    <location>
        <begin position="29"/>
        <end position="144"/>
    </location>
</feature>
<dbReference type="PROSITE" id="PS51257">
    <property type="entry name" value="PROKAR_LIPOPROTEIN"/>
    <property type="match status" value="1"/>
</dbReference>
<keyword evidence="1" id="KW-0732">Signal</keyword>
<name>A0A6P1E6P0_LENHI</name>
<evidence type="ECO:0000256" key="1">
    <source>
        <dbReference type="SAM" id="SignalP"/>
    </source>
</evidence>